<dbReference type="GO" id="GO:0030258">
    <property type="term" value="P:lipid modification"/>
    <property type="evidence" value="ECO:0007669"/>
    <property type="project" value="TreeGrafter"/>
</dbReference>
<protein>
    <submittedName>
        <fullName evidence="8">Lysophospholipid acyltransferase</fullName>
    </submittedName>
</protein>
<dbReference type="InterPro" id="IPR004299">
    <property type="entry name" value="MBOAT_fam"/>
</dbReference>
<feature type="transmembrane region" description="Helical" evidence="7">
    <location>
        <begin position="215"/>
        <end position="234"/>
    </location>
</feature>
<dbReference type="InterPro" id="IPR049941">
    <property type="entry name" value="LPLAT_7/PORCN-like"/>
</dbReference>
<accession>A0A9P6PXY1</accession>
<evidence type="ECO:0000256" key="3">
    <source>
        <dbReference type="ARBA" id="ARBA00022692"/>
    </source>
</evidence>
<comment type="subcellular location">
    <subcellularLocation>
        <location evidence="1">Membrane</location>
        <topology evidence="1">Multi-pass membrane protein</topology>
    </subcellularLocation>
</comment>
<dbReference type="PANTHER" id="PTHR13906">
    <property type="entry name" value="PORCUPINE"/>
    <property type="match status" value="1"/>
</dbReference>
<organism evidence="8 9">
    <name type="scientific">Mortierella polycephala</name>
    <dbReference type="NCBI Taxonomy" id="41804"/>
    <lineage>
        <taxon>Eukaryota</taxon>
        <taxon>Fungi</taxon>
        <taxon>Fungi incertae sedis</taxon>
        <taxon>Mucoromycota</taxon>
        <taxon>Mortierellomycotina</taxon>
        <taxon>Mortierellomycetes</taxon>
        <taxon>Mortierellales</taxon>
        <taxon>Mortierellaceae</taxon>
        <taxon>Mortierella</taxon>
    </lineage>
</organism>
<dbReference type="Pfam" id="PF03062">
    <property type="entry name" value="MBOAT"/>
    <property type="match status" value="1"/>
</dbReference>
<feature type="transmembrane region" description="Helical" evidence="7">
    <location>
        <begin position="20"/>
        <end position="39"/>
    </location>
</feature>
<feature type="transmembrane region" description="Helical" evidence="7">
    <location>
        <begin position="364"/>
        <end position="383"/>
    </location>
</feature>
<feature type="transmembrane region" description="Helical" evidence="7">
    <location>
        <begin position="404"/>
        <end position="428"/>
    </location>
</feature>
<dbReference type="OrthoDB" id="286734at2759"/>
<dbReference type="PANTHER" id="PTHR13906:SF4">
    <property type="entry name" value="LYSOPHOSPHOLIPID ACYLTRANSFERASE 6"/>
    <property type="match status" value="1"/>
</dbReference>
<dbReference type="GO" id="GO:0046474">
    <property type="term" value="P:glycerophospholipid biosynthetic process"/>
    <property type="evidence" value="ECO:0007669"/>
    <property type="project" value="TreeGrafter"/>
</dbReference>
<feature type="transmembrane region" description="Helical" evidence="7">
    <location>
        <begin position="165"/>
        <end position="184"/>
    </location>
</feature>
<evidence type="ECO:0000256" key="6">
    <source>
        <dbReference type="ARBA" id="ARBA00023315"/>
    </source>
</evidence>
<gene>
    <name evidence="8" type="primary">ALE1</name>
    <name evidence="8" type="ORF">BG011_005771</name>
</gene>
<feature type="transmembrane region" description="Helical" evidence="7">
    <location>
        <begin position="440"/>
        <end position="461"/>
    </location>
</feature>
<name>A0A9P6PXY1_9FUNG</name>
<reference evidence="8" key="1">
    <citation type="journal article" date="2020" name="Fungal Divers.">
        <title>Resolving the Mortierellaceae phylogeny through synthesis of multi-gene phylogenetics and phylogenomics.</title>
        <authorList>
            <person name="Vandepol N."/>
            <person name="Liber J."/>
            <person name="Desiro A."/>
            <person name="Na H."/>
            <person name="Kennedy M."/>
            <person name="Barry K."/>
            <person name="Grigoriev I.V."/>
            <person name="Miller A.N."/>
            <person name="O'Donnell K."/>
            <person name="Stajich J.E."/>
            <person name="Bonito G."/>
        </authorList>
    </citation>
    <scope>NUCLEOTIDE SEQUENCE</scope>
    <source>
        <strain evidence="8">KOD948</strain>
    </source>
</reference>
<comment type="caution">
    <text evidence="8">The sequence shown here is derived from an EMBL/GenBank/DDBJ whole genome shotgun (WGS) entry which is preliminary data.</text>
</comment>
<evidence type="ECO:0000313" key="8">
    <source>
        <dbReference type="EMBL" id="KAG0254446.1"/>
    </source>
</evidence>
<proteinExistence type="predicted"/>
<dbReference type="GO" id="GO:0005783">
    <property type="term" value="C:endoplasmic reticulum"/>
    <property type="evidence" value="ECO:0007669"/>
    <property type="project" value="TreeGrafter"/>
</dbReference>
<evidence type="ECO:0000256" key="1">
    <source>
        <dbReference type="ARBA" id="ARBA00004141"/>
    </source>
</evidence>
<dbReference type="GO" id="GO:0003841">
    <property type="term" value="F:1-acylglycerol-3-phosphate O-acyltransferase activity"/>
    <property type="evidence" value="ECO:0007669"/>
    <property type="project" value="TreeGrafter"/>
</dbReference>
<sequence>MLNSLFGTLSEAVSFPEDQLRCLSALLLSYPLAFAFRLLPNNNPNLKHMASVLTSFFLIIVVVNDLVGMMHLLGSSIAVWRIMGSIKGKWGPRIVFLGVMLHMSVSHLIRQLSDYRGYKLDHTGPQMILTMKLISWAFSVHDGRRNPKELSRYQLEHAVQTFPSLLHYLSYIFFFPAVLVGPSFEYMDYIRFIELSEFRDPKTGKVHWPPGRVKASLSSFFFALIALASLATLGPKMDVLWTVDPAWKALPWILRLGYVQLAAFAARFKYYAVWKMAEGACVMAGFGYNGRDPKTGEIRWDATSNINVWAYETGESIKALADSWNMGTNKWLKHSVYFRVVAPGVKPGPLETFSTFGVSALWHGFYPGYYLMFASSAMALTAAKMLRSHLRPRFVSVATGKTPLWYNMFGLVMTQLTINTLSMSFLLLTFQDSIAVWKDLYFVIHIGILFVIVLVPVLFPVKKKSKKEHQQQQGLKKEVEKTKELAHDVVDEVACSAVDSATEIVMGADGLKAKML</sequence>
<evidence type="ECO:0000256" key="7">
    <source>
        <dbReference type="SAM" id="Phobius"/>
    </source>
</evidence>
<keyword evidence="6 8" id="KW-0012">Acyltransferase</keyword>
<evidence type="ECO:0000256" key="2">
    <source>
        <dbReference type="ARBA" id="ARBA00022679"/>
    </source>
</evidence>
<dbReference type="EMBL" id="JAAAJA010000403">
    <property type="protein sequence ID" value="KAG0254446.1"/>
    <property type="molecule type" value="Genomic_DNA"/>
</dbReference>
<keyword evidence="3 7" id="KW-0812">Transmembrane</keyword>
<feature type="transmembrane region" description="Helical" evidence="7">
    <location>
        <begin position="51"/>
        <end position="73"/>
    </location>
</feature>
<evidence type="ECO:0000313" key="9">
    <source>
        <dbReference type="Proteomes" id="UP000726737"/>
    </source>
</evidence>
<dbReference type="GO" id="GO:0016020">
    <property type="term" value="C:membrane"/>
    <property type="evidence" value="ECO:0007669"/>
    <property type="project" value="UniProtKB-SubCell"/>
</dbReference>
<keyword evidence="2" id="KW-0808">Transferase</keyword>
<dbReference type="AlphaFoldDB" id="A0A9P6PXY1"/>
<keyword evidence="4 7" id="KW-1133">Transmembrane helix</keyword>
<keyword evidence="5 7" id="KW-0472">Membrane</keyword>
<keyword evidence="9" id="KW-1185">Reference proteome</keyword>
<dbReference type="Proteomes" id="UP000726737">
    <property type="component" value="Unassembled WGS sequence"/>
</dbReference>
<evidence type="ECO:0000256" key="5">
    <source>
        <dbReference type="ARBA" id="ARBA00023136"/>
    </source>
</evidence>
<evidence type="ECO:0000256" key="4">
    <source>
        <dbReference type="ARBA" id="ARBA00022989"/>
    </source>
</evidence>
<dbReference type="GO" id="GO:0047184">
    <property type="term" value="F:1-acylglycerophosphocholine O-acyltransferase activity"/>
    <property type="evidence" value="ECO:0007669"/>
    <property type="project" value="TreeGrafter"/>
</dbReference>